<dbReference type="GO" id="GO:0016746">
    <property type="term" value="F:acyltransferase activity"/>
    <property type="evidence" value="ECO:0007669"/>
    <property type="project" value="UniProtKB-KW"/>
</dbReference>
<dbReference type="Proteomes" id="UP001250932">
    <property type="component" value="Unassembled WGS sequence"/>
</dbReference>
<evidence type="ECO:0000256" key="1">
    <source>
        <dbReference type="ARBA" id="ARBA00022801"/>
    </source>
</evidence>
<name>A0ABU3KAT2_9BACT</name>
<keyword evidence="1" id="KW-0378">Hydrolase</keyword>
<dbReference type="RefSeq" id="WP_313834083.1">
    <property type="nucleotide sequence ID" value="NZ_JAQOUE010000001.1"/>
</dbReference>
<keyword evidence="3" id="KW-0012">Acyltransferase</keyword>
<organism evidence="3 4">
    <name type="scientific">Candidatus Nitronereus thalassa</name>
    <dbReference type="NCBI Taxonomy" id="3020898"/>
    <lineage>
        <taxon>Bacteria</taxon>
        <taxon>Pseudomonadati</taxon>
        <taxon>Nitrospirota</taxon>
        <taxon>Nitrospiria</taxon>
        <taxon>Nitrospirales</taxon>
        <taxon>Nitrospiraceae</taxon>
        <taxon>Candidatus Nitronereus</taxon>
    </lineage>
</organism>
<dbReference type="Gene3D" id="3.60.110.10">
    <property type="entry name" value="Carbon-nitrogen hydrolase"/>
    <property type="match status" value="1"/>
</dbReference>
<comment type="caution">
    <text evidence="3">The sequence shown here is derived from an EMBL/GenBank/DDBJ whole genome shotgun (WGS) entry which is preliminary data.</text>
</comment>
<protein>
    <submittedName>
        <fullName evidence="3">Acyltransferase</fullName>
    </submittedName>
</protein>
<dbReference type="InterPro" id="IPR036526">
    <property type="entry name" value="C-N_Hydrolase_sf"/>
</dbReference>
<dbReference type="Pfam" id="PF00795">
    <property type="entry name" value="CN_hydrolase"/>
    <property type="match status" value="1"/>
</dbReference>
<reference evidence="3 4" key="1">
    <citation type="journal article" date="2023" name="ISME J.">
        <title>Cultivation and genomic characterization of novel and ubiquitous marine nitrite-oxidizing bacteria from the Nitrospirales.</title>
        <authorList>
            <person name="Mueller A.J."/>
            <person name="Daebeler A."/>
            <person name="Herbold C.W."/>
            <person name="Kirkegaard R.H."/>
            <person name="Daims H."/>
        </authorList>
    </citation>
    <scope>NUCLEOTIDE SEQUENCE [LARGE SCALE GENOMIC DNA]</scope>
    <source>
        <strain evidence="3 4">EB</strain>
    </source>
</reference>
<gene>
    <name evidence="3" type="ORF">PPG34_14250</name>
</gene>
<evidence type="ECO:0000259" key="2">
    <source>
        <dbReference type="PROSITE" id="PS50263"/>
    </source>
</evidence>
<keyword evidence="4" id="KW-1185">Reference proteome</keyword>
<keyword evidence="3" id="KW-0808">Transferase</keyword>
<accession>A0ABU3KAT2</accession>
<dbReference type="InterPro" id="IPR003010">
    <property type="entry name" value="C-N_Hydrolase"/>
</dbReference>
<proteinExistence type="predicted"/>
<evidence type="ECO:0000313" key="3">
    <source>
        <dbReference type="EMBL" id="MDT7043516.1"/>
    </source>
</evidence>
<sequence length="262" mass="29431">MKVGYFQSHPLFGEVEKNIEGFGVRLTSVECDLLVLPELAFSGYQFVSQEEVLKLSEPVPEGFTTQTCIELARKHNMHLVVGLPERDGDRCYNSAIIVGPSGYVGCYRKTHLFFEETLFFTPGNSGFQVWDIGQACIGVMICFDWYYPEAARTLALKGADILCHPSNLVLPHCPDAMVTRSLENRIFSITANRIGREARGEGRPLTFIGKSEVVSPKGKILHRAPIDQEELITVDIALLEARDKSINPYNDLLKDRRPEMYS</sequence>
<dbReference type="EMBL" id="JAQOUE010000001">
    <property type="protein sequence ID" value="MDT7043516.1"/>
    <property type="molecule type" value="Genomic_DNA"/>
</dbReference>
<dbReference type="InterPro" id="IPR050345">
    <property type="entry name" value="Aliph_Amidase/BUP"/>
</dbReference>
<dbReference type="SUPFAM" id="SSF56317">
    <property type="entry name" value="Carbon-nitrogen hydrolase"/>
    <property type="match status" value="1"/>
</dbReference>
<evidence type="ECO:0000313" key="4">
    <source>
        <dbReference type="Proteomes" id="UP001250932"/>
    </source>
</evidence>
<dbReference type="PANTHER" id="PTHR43674">
    <property type="entry name" value="NITRILASE C965.09-RELATED"/>
    <property type="match status" value="1"/>
</dbReference>
<dbReference type="PANTHER" id="PTHR43674:SF2">
    <property type="entry name" value="BETA-UREIDOPROPIONASE"/>
    <property type="match status" value="1"/>
</dbReference>
<dbReference type="PROSITE" id="PS50263">
    <property type="entry name" value="CN_HYDROLASE"/>
    <property type="match status" value="1"/>
</dbReference>
<feature type="domain" description="CN hydrolase" evidence="2">
    <location>
        <begin position="1"/>
        <end position="238"/>
    </location>
</feature>